<gene>
    <name evidence="14 16" type="primary">ispDF</name>
    <name evidence="16" type="ORF">QR79_20685</name>
</gene>
<evidence type="ECO:0000256" key="1">
    <source>
        <dbReference type="ARBA" id="ARBA00000200"/>
    </source>
</evidence>
<sequence length="413" mass="42815">MPGATSLTFPKIAAVVVAAGRGIRVGGDTPKQYRRVGGQAVLTRTLAALAAHPGITRIQVVIAADAAAFYDECLGDLPPGMRAKLARPVAGGATRQASVRAGIAALAGGDAPELVLVHDAARPFVDEALIDRAIAAAGTHGAAVPGVPVSDTIKVVEPDGRVRETPKREDLRAVQTPQAFRFALLAEAHARAAAEGHDGFTDDGALAEWAGLPVAVFPGDLRNRKITQAADLVEADRAFSPTSESDPAMTLLTRLGTGFDVHAFTEGDHVWLGGVRIPADRGVLAHSDGDVVLHALTDAILGALADGDIGVHFPPSDPRWRGASSDQFLADAVRRVSERGGVIDHLDITVLAEAPRIGAHREAIRTRIAEIAGVPLSAVSIKATTTEKLGFVGRAEGLAAQAAATIRLPEARA</sequence>
<dbReference type="InterPro" id="IPR020555">
    <property type="entry name" value="MECDP_synthase_CS"/>
</dbReference>
<evidence type="ECO:0000256" key="13">
    <source>
        <dbReference type="ARBA" id="ARBA00023268"/>
    </source>
</evidence>
<feature type="binding site" evidence="14">
    <location>
        <position position="394"/>
    </location>
    <ligand>
        <name>4-CDP-2-C-methyl-D-erythritol 2-phosphate</name>
        <dbReference type="ChEBI" id="CHEBI:57919"/>
    </ligand>
</feature>
<reference evidence="16 17" key="1">
    <citation type="submission" date="2014-11" db="EMBL/GenBank/DDBJ databases">
        <title>Comparative genomics of Methylobacterium species.</title>
        <authorList>
            <person name="Chaudhry V."/>
            <person name="Patil P.B."/>
        </authorList>
    </citation>
    <scope>NUCLEOTIDE SEQUENCE [LARGE SCALE GENOMIC DNA]</scope>
    <source>
        <strain evidence="16 17">SE3.6</strain>
    </source>
</reference>
<comment type="pathway">
    <text evidence="4 14">Isoprenoid biosynthesis; isopentenyl diphosphate biosynthesis via DXP pathway; isopentenyl diphosphate from 1-deoxy-D-xylulose 5-phosphate: step 4/6.</text>
</comment>
<evidence type="ECO:0000256" key="4">
    <source>
        <dbReference type="ARBA" id="ARBA00004709"/>
    </source>
</evidence>
<comment type="catalytic activity">
    <reaction evidence="1 14">
        <text>4-CDP-2-C-methyl-D-erythritol 2-phosphate = 2-C-methyl-D-erythritol 2,4-cyclic diphosphate + CMP</text>
        <dbReference type="Rhea" id="RHEA:23864"/>
        <dbReference type="ChEBI" id="CHEBI:57919"/>
        <dbReference type="ChEBI" id="CHEBI:58483"/>
        <dbReference type="ChEBI" id="CHEBI:60377"/>
        <dbReference type="EC" id="4.6.1.12"/>
    </reaction>
</comment>
<dbReference type="Gene3D" id="3.30.1330.50">
    <property type="entry name" value="2-C-methyl-D-erythritol 2,4-cyclodiphosphate synthase"/>
    <property type="match status" value="1"/>
</dbReference>
<organism evidence="16 17">
    <name type="scientific">Methylobacterium indicum</name>
    <dbReference type="NCBI Taxonomy" id="1775910"/>
    <lineage>
        <taxon>Bacteria</taxon>
        <taxon>Pseudomonadati</taxon>
        <taxon>Pseudomonadota</taxon>
        <taxon>Alphaproteobacteria</taxon>
        <taxon>Hyphomicrobiales</taxon>
        <taxon>Methylobacteriaceae</taxon>
        <taxon>Methylobacterium</taxon>
    </lineage>
</organism>
<dbReference type="Pfam" id="PF01128">
    <property type="entry name" value="IspD"/>
    <property type="match status" value="1"/>
</dbReference>
<comment type="similarity">
    <text evidence="7">Belongs to the IspD/TarI cytidylyltransferase family. IspD subfamily.</text>
</comment>
<keyword evidence="12 14" id="KW-0456">Lyase</keyword>
<dbReference type="GO" id="GO:0050518">
    <property type="term" value="F:2-C-methyl-D-erythritol 4-phosphate cytidylyltransferase activity"/>
    <property type="evidence" value="ECO:0007669"/>
    <property type="project" value="UniProtKB-EC"/>
</dbReference>
<dbReference type="HAMAP" id="MF_00107">
    <property type="entry name" value="IspF"/>
    <property type="match status" value="1"/>
</dbReference>
<dbReference type="InterPro" id="IPR001228">
    <property type="entry name" value="IspD"/>
</dbReference>
<feature type="region of interest" description="2-C-methyl-D-erythritol 4-phosphate cytidylyltransferase" evidence="14">
    <location>
        <begin position="1"/>
        <end position="247"/>
    </location>
</feature>
<feature type="binding site" evidence="14">
    <location>
        <position position="260"/>
    </location>
    <ligand>
        <name>a divalent metal cation</name>
        <dbReference type="ChEBI" id="CHEBI:60240"/>
    </ligand>
</feature>
<feature type="binding site" evidence="14">
    <location>
        <begin position="384"/>
        <end position="387"/>
    </location>
    <ligand>
        <name>4-CDP-2-C-methyl-D-erythritol 2-phosphate</name>
        <dbReference type="ChEBI" id="CHEBI:57919"/>
    </ligand>
</feature>
<keyword evidence="9 14" id="KW-0548">Nucleotidyltransferase</keyword>
<dbReference type="InterPro" id="IPR018294">
    <property type="entry name" value="ISPD_synthase_CS"/>
</dbReference>
<evidence type="ECO:0000256" key="6">
    <source>
        <dbReference type="ARBA" id="ARBA00008480"/>
    </source>
</evidence>
<dbReference type="Pfam" id="PF02542">
    <property type="entry name" value="YgbB"/>
    <property type="match status" value="1"/>
</dbReference>
<dbReference type="CDD" id="cd00554">
    <property type="entry name" value="MECDP_synthase"/>
    <property type="match status" value="1"/>
</dbReference>
<feature type="region of interest" description="2-C-methyl-D-erythritol 2,4-cyclodiphosphate synthase" evidence="14">
    <location>
        <begin position="254"/>
        <end position="413"/>
    </location>
</feature>
<comment type="similarity">
    <text evidence="6">Belongs to the IspF family.</text>
</comment>
<dbReference type="SUPFAM" id="SSF69765">
    <property type="entry name" value="IpsF-like"/>
    <property type="match status" value="1"/>
</dbReference>
<comment type="caution">
    <text evidence="16">The sequence shown here is derived from an EMBL/GenBank/DDBJ whole genome shotgun (WGS) entry which is preliminary data.</text>
</comment>
<evidence type="ECO:0000256" key="9">
    <source>
        <dbReference type="ARBA" id="ARBA00022695"/>
    </source>
</evidence>
<dbReference type="InterPro" id="IPR026596">
    <property type="entry name" value="IspD/F"/>
</dbReference>
<proteinExistence type="inferred from homology"/>
<dbReference type="Proteomes" id="UP000036471">
    <property type="component" value="Unassembled WGS sequence"/>
</dbReference>
<dbReference type="InterPro" id="IPR029044">
    <property type="entry name" value="Nucleotide-diphossugar_trans"/>
</dbReference>
<evidence type="ECO:0000256" key="2">
    <source>
        <dbReference type="ARBA" id="ARBA00001282"/>
    </source>
</evidence>
<keyword evidence="8 14" id="KW-0808">Transferase</keyword>
<dbReference type="NCBIfam" id="TIGR00151">
    <property type="entry name" value="ispF"/>
    <property type="match status" value="1"/>
</dbReference>
<keyword evidence="13 14" id="KW-0511">Multifunctional enzyme</keyword>
<dbReference type="EC" id="4.6.1.12" evidence="14"/>
<feature type="binding site" evidence="14">
    <location>
        <begin position="260"/>
        <end position="262"/>
    </location>
    <ligand>
        <name>4-CDP-2-C-methyl-D-erythritol 2-phosphate</name>
        <dbReference type="ChEBI" id="CHEBI:57919"/>
    </ligand>
</feature>
<feature type="binding site" evidence="14">
    <location>
        <position position="294"/>
    </location>
    <ligand>
        <name>a divalent metal cation</name>
        <dbReference type="ChEBI" id="CHEBI:60240"/>
    </ligand>
</feature>
<dbReference type="PROSITE" id="PS01295">
    <property type="entry name" value="ISPD"/>
    <property type="match status" value="1"/>
</dbReference>
<dbReference type="PANTHER" id="PTHR43181:SF1">
    <property type="entry name" value="2-C-METHYL-D-ERYTHRITOL 2,4-CYCLODIPHOSPHATE SYNTHASE, CHLOROPLASTIC"/>
    <property type="match status" value="1"/>
</dbReference>
<keyword evidence="10 14" id="KW-0479">Metal-binding</keyword>
<feature type="binding site" evidence="14">
    <location>
        <position position="391"/>
    </location>
    <ligand>
        <name>4-CDP-2-C-methyl-D-erythritol 2-phosphate</name>
        <dbReference type="ChEBI" id="CHEBI:57919"/>
    </ligand>
</feature>
<evidence type="ECO:0000313" key="17">
    <source>
        <dbReference type="Proteomes" id="UP000036471"/>
    </source>
</evidence>
<dbReference type="GO" id="GO:0008685">
    <property type="term" value="F:2-C-methyl-D-erythritol 2,4-cyclodiphosphate synthase activity"/>
    <property type="evidence" value="ECO:0007669"/>
    <property type="project" value="UniProtKB-EC"/>
</dbReference>
<evidence type="ECO:0000256" key="12">
    <source>
        <dbReference type="ARBA" id="ARBA00023239"/>
    </source>
</evidence>
<feature type="site" description="Transition state stabilizer" evidence="14">
    <location>
        <position position="385"/>
    </location>
</feature>
<comment type="similarity">
    <text evidence="14">In the C-terminal section; belongs to the IspF family.</text>
</comment>
<dbReference type="InterPro" id="IPR034683">
    <property type="entry name" value="IspD/TarI"/>
</dbReference>
<name>A0ABR5H3P0_9HYPH</name>
<dbReference type="InterPro" id="IPR003526">
    <property type="entry name" value="MECDP_synthase"/>
</dbReference>
<evidence type="ECO:0000256" key="14">
    <source>
        <dbReference type="HAMAP-Rule" id="MF_01520"/>
    </source>
</evidence>
<dbReference type="InterPro" id="IPR036571">
    <property type="entry name" value="MECDP_synthase_sf"/>
</dbReference>
<feature type="site" description="Positions MEP for the nucleophilic attack" evidence="14">
    <location>
        <position position="225"/>
    </location>
</feature>
<feature type="site" description="Transition state stabilizer" evidence="14">
    <location>
        <position position="24"/>
    </location>
</feature>
<evidence type="ECO:0000313" key="16">
    <source>
        <dbReference type="EMBL" id="KMO18218.1"/>
    </source>
</evidence>
<comment type="pathway">
    <text evidence="5 14">Isoprenoid biosynthesis; isopentenyl diphosphate biosynthesis via DXP pathway; isopentenyl diphosphate from 1-deoxy-D-xylulose 5-phosphate: step 2/6.</text>
</comment>
<comment type="function">
    <text evidence="14">Bifunctional enzyme that catalyzes the formation of 4-diphosphocytidyl-2-C-methyl-D-erythritol from CTP and 2-C-methyl-D-erythritol 4-phosphate (MEP) (IspD), and catalyzes the conversion of 4-diphosphocytidyl-2-C-methyl-D-erythritol 2-phosphate (CDP-ME2P) to 2-C-methyl-D-erythritol 2,4-cyclodiphosphate (ME-CPP) with a corresponding release of cytidine 5-monophosphate (CMP) (IspF).</text>
</comment>
<feature type="domain" description="2-C-methyl-D-erythritol 2,4-cyclodiphosphate synthase" evidence="15">
    <location>
        <begin position="254"/>
        <end position="406"/>
    </location>
</feature>
<comment type="similarity">
    <text evidence="14">In the N-terminal section; belongs to the IspD/TarI cytidylyltransferase family. IspD subfamily.</text>
</comment>
<keyword evidence="17" id="KW-1185">Reference proteome</keyword>
<evidence type="ECO:0000256" key="5">
    <source>
        <dbReference type="ARBA" id="ARBA00004787"/>
    </source>
</evidence>
<feature type="binding site" evidence="14">
    <location>
        <begin position="286"/>
        <end position="287"/>
    </location>
    <ligand>
        <name>4-CDP-2-C-methyl-D-erythritol 2-phosphate</name>
        <dbReference type="ChEBI" id="CHEBI:57919"/>
    </ligand>
</feature>
<evidence type="ECO:0000256" key="8">
    <source>
        <dbReference type="ARBA" id="ARBA00022679"/>
    </source>
</evidence>
<evidence type="ECO:0000256" key="3">
    <source>
        <dbReference type="ARBA" id="ARBA00001968"/>
    </source>
</evidence>
<feature type="site" description="Transition state stabilizer" evidence="14">
    <location>
        <position position="286"/>
    </location>
</feature>
<dbReference type="PANTHER" id="PTHR43181">
    <property type="entry name" value="2-C-METHYL-D-ERYTHRITOL 2,4-CYCLODIPHOSPHATE SYNTHASE, CHLOROPLASTIC"/>
    <property type="match status" value="1"/>
</dbReference>
<feature type="binding site" evidence="14">
    <location>
        <position position="262"/>
    </location>
    <ligand>
        <name>a divalent metal cation</name>
        <dbReference type="ChEBI" id="CHEBI:60240"/>
    </ligand>
</feature>
<evidence type="ECO:0000256" key="10">
    <source>
        <dbReference type="ARBA" id="ARBA00022723"/>
    </source>
</evidence>
<comment type="cofactor">
    <cofactor evidence="3 14">
        <name>a divalent metal cation</name>
        <dbReference type="ChEBI" id="CHEBI:60240"/>
    </cofactor>
</comment>
<accession>A0ABR5H3P0</accession>
<dbReference type="HAMAP" id="MF_00108">
    <property type="entry name" value="IspD"/>
    <property type="match status" value="1"/>
</dbReference>
<protein>
    <recommendedName>
        <fullName evidence="14">Bifunctional enzyme IspD/IspF</fullName>
    </recommendedName>
    <domain>
        <recommendedName>
            <fullName evidence="14">2-C-methyl-D-erythritol 4-phosphate cytidylyltransferase</fullName>
            <ecNumber evidence="14">2.7.7.60</ecNumber>
        </recommendedName>
        <alternativeName>
            <fullName evidence="14">4-diphosphocytidyl-2C-methyl-D-erythritol synthase</fullName>
        </alternativeName>
        <alternativeName>
            <fullName evidence="14">MEP cytidylyltransferase</fullName>
            <shortName evidence="14">MCT</shortName>
        </alternativeName>
    </domain>
    <domain>
        <recommendedName>
            <fullName evidence="14">2-C-methyl-D-erythritol 2,4-cyclodiphosphate synthase</fullName>
            <shortName evidence="14">MECDP-synthase</shortName>
            <shortName evidence="14">MECPP-synthase</shortName>
            <shortName evidence="14">MECPS</shortName>
            <ecNumber evidence="14">4.6.1.12</ecNumber>
        </recommendedName>
    </domain>
</protein>
<dbReference type="EMBL" id="JTHG01000204">
    <property type="protein sequence ID" value="KMO18218.1"/>
    <property type="molecule type" value="Genomic_DNA"/>
</dbReference>
<dbReference type="NCBIfam" id="TIGR00453">
    <property type="entry name" value="ispD"/>
    <property type="match status" value="1"/>
</dbReference>
<evidence type="ECO:0000256" key="7">
    <source>
        <dbReference type="ARBA" id="ARBA00009789"/>
    </source>
</evidence>
<feature type="site" description="Transition state stabilizer" evidence="14">
    <location>
        <position position="31"/>
    </location>
</feature>
<feature type="binding site" evidence="14">
    <location>
        <begin position="308"/>
        <end position="310"/>
    </location>
    <ligand>
        <name>4-CDP-2-C-methyl-D-erythritol 2-phosphate</name>
        <dbReference type="ChEBI" id="CHEBI:57919"/>
    </ligand>
</feature>
<dbReference type="HAMAP" id="MF_01520">
    <property type="entry name" value="IspDF"/>
    <property type="match status" value="1"/>
</dbReference>
<dbReference type="NCBIfam" id="NF006899">
    <property type="entry name" value="PRK09382.1"/>
    <property type="match status" value="1"/>
</dbReference>
<dbReference type="EC" id="2.7.7.60" evidence="14"/>
<dbReference type="CDD" id="cd02516">
    <property type="entry name" value="CDP-ME_synthetase"/>
    <property type="match status" value="1"/>
</dbReference>
<keyword evidence="11 14" id="KW-0414">Isoprene biosynthesis</keyword>
<dbReference type="SUPFAM" id="SSF53448">
    <property type="entry name" value="Nucleotide-diphospho-sugar transferases"/>
    <property type="match status" value="1"/>
</dbReference>
<comment type="caution">
    <text evidence="14">Lacks conserved residue(s) required for the propagation of feature annotation.</text>
</comment>
<evidence type="ECO:0000256" key="11">
    <source>
        <dbReference type="ARBA" id="ARBA00023229"/>
    </source>
</evidence>
<feature type="site" description="Positions MEP for the nucleophilic attack" evidence="14">
    <location>
        <position position="168"/>
    </location>
</feature>
<dbReference type="Gene3D" id="3.90.550.10">
    <property type="entry name" value="Spore Coat Polysaccharide Biosynthesis Protein SpsA, Chain A"/>
    <property type="match status" value="1"/>
</dbReference>
<comment type="catalytic activity">
    <reaction evidence="2 14">
        <text>2-C-methyl-D-erythritol 4-phosphate + CTP + H(+) = 4-CDP-2-C-methyl-D-erythritol + diphosphate</text>
        <dbReference type="Rhea" id="RHEA:13429"/>
        <dbReference type="ChEBI" id="CHEBI:15378"/>
        <dbReference type="ChEBI" id="CHEBI:33019"/>
        <dbReference type="ChEBI" id="CHEBI:37563"/>
        <dbReference type="ChEBI" id="CHEBI:57823"/>
        <dbReference type="ChEBI" id="CHEBI:58262"/>
        <dbReference type="EC" id="2.7.7.60"/>
    </reaction>
</comment>
<dbReference type="PROSITE" id="PS01350">
    <property type="entry name" value="ISPF"/>
    <property type="match status" value="1"/>
</dbReference>
<evidence type="ECO:0000259" key="15">
    <source>
        <dbReference type="Pfam" id="PF02542"/>
    </source>
</evidence>